<dbReference type="NCBIfam" id="NF003611">
    <property type="entry name" value="PRK05257.3-2"/>
    <property type="match status" value="1"/>
</dbReference>
<gene>
    <name evidence="9" type="primary">mqo</name>
    <name evidence="10" type="ORF">SAMN05421686_101209</name>
</gene>
<dbReference type="NCBIfam" id="NF009875">
    <property type="entry name" value="PRK13339.1"/>
    <property type="match status" value="1"/>
</dbReference>
<dbReference type="NCBIfam" id="NF003608">
    <property type="entry name" value="PRK05257.2-4"/>
    <property type="match status" value="1"/>
</dbReference>
<organism evidence="10 11">
    <name type="scientific">Thalassolituus maritimus</name>
    <dbReference type="NCBI Taxonomy" id="484498"/>
    <lineage>
        <taxon>Bacteria</taxon>
        <taxon>Pseudomonadati</taxon>
        <taxon>Pseudomonadota</taxon>
        <taxon>Gammaproteobacteria</taxon>
        <taxon>Oceanospirillales</taxon>
        <taxon>Oceanospirillaceae</taxon>
        <taxon>Thalassolituus</taxon>
    </lineage>
</organism>
<comment type="catalytic activity">
    <reaction evidence="1 9">
        <text>(S)-malate + a quinone = a quinol + oxaloacetate</text>
        <dbReference type="Rhea" id="RHEA:46012"/>
        <dbReference type="ChEBI" id="CHEBI:15589"/>
        <dbReference type="ChEBI" id="CHEBI:16452"/>
        <dbReference type="ChEBI" id="CHEBI:24646"/>
        <dbReference type="ChEBI" id="CHEBI:132124"/>
        <dbReference type="EC" id="1.1.5.4"/>
    </reaction>
</comment>
<evidence type="ECO:0000256" key="2">
    <source>
        <dbReference type="ARBA" id="ARBA00001974"/>
    </source>
</evidence>
<evidence type="ECO:0000313" key="10">
    <source>
        <dbReference type="EMBL" id="SIS42697.1"/>
    </source>
</evidence>
<dbReference type="UniPathway" id="UPA00223">
    <property type="reaction ID" value="UER01008"/>
</dbReference>
<keyword evidence="11" id="KW-1185">Reference proteome</keyword>
<dbReference type="InterPro" id="IPR036188">
    <property type="entry name" value="FAD/NAD-bd_sf"/>
</dbReference>
<protein>
    <recommendedName>
        <fullName evidence="9">Probable malate:quinone oxidoreductase</fullName>
        <ecNumber evidence="9">1.1.5.4</ecNumber>
    </recommendedName>
    <alternativeName>
        <fullName evidence="9">MQO</fullName>
    </alternativeName>
    <alternativeName>
        <fullName evidence="9">Malate dehydrogenase [quinone]</fullName>
    </alternativeName>
</protein>
<dbReference type="RefSeq" id="WP_076513547.1">
    <property type="nucleotide sequence ID" value="NZ_FTOH01000001.1"/>
</dbReference>
<dbReference type="PANTHER" id="PTHR43104">
    <property type="entry name" value="L-2-HYDROXYGLUTARATE DEHYDROGENASE, MITOCHONDRIAL"/>
    <property type="match status" value="1"/>
</dbReference>
<accession>A0A1N7J0B1</accession>
<dbReference type="STRING" id="484498.SAMN05421686_101209"/>
<keyword evidence="8 9" id="KW-0560">Oxidoreductase</keyword>
<dbReference type="NCBIfam" id="NF003605">
    <property type="entry name" value="PRK05257.1-4"/>
    <property type="match status" value="1"/>
</dbReference>
<dbReference type="OrthoDB" id="9763983at2"/>
<dbReference type="EC" id="1.1.5.4" evidence="9"/>
<comment type="cofactor">
    <cofactor evidence="2 9">
        <name>FAD</name>
        <dbReference type="ChEBI" id="CHEBI:57692"/>
    </cofactor>
</comment>
<dbReference type="GO" id="GO:0006099">
    <property type="term" value="P:tricarboxylic acid cycle"/>
    <property type="evidence" value="ECO:0007669"/>
    <property type="project" value="UniProtKB-UniRule"/>
</dbReference>
<dbReference type="PANTHER" id="PTHR43104:SF2">
    <property type="entry name" value="L-2-HYDROXYGLUTARATE DEHYDROGENASE, MITOCHONDRIAL"/>
    <property type="match status" value="1"/>
</dbReference>
<dbReference type="GO" id="GO:0047545">
    <property type="term" value="F:(S)-2-hydroxyglutarate dehydrogenase activity"/>
    <property type="evidence" value="ECO:0007669"/>
    <property type="project" value="TreeGrafter"/>
</dbReference>
<evidence type="ECO:0000256" key="5">
    <source>
        <dbReference type="ARBA" id="ARBA00022532"/>
    </source>
</evidence>
<keyword evidence="7 9" id="KW-0274">FAD</keyword>
<reference evidence="11" key="1">
    <citation type="submission" date="2017-01" db="EMBL/GenBank/DDBJ databases">
        <authorList>
            <person name="Varghese N."/>
            <person name="Submissions S."/>
        </authorList>
    </citation>
    <scope>NUCLEOTIDE SEQUENCE [LARGE SCALE GENOMIC DNA]</scope>
    <source>
        <strain evidence="11">DSM 24913</strain>
    </source>
</reference>
<evidence type="ECO:0000256" key="3">
    <source>
        <dbReference type="ARBA" id="ARBA00005012"/>
    </source>
</evidence>
<dbReference type="NCBIfam" id="TIGR01320">
    <property type="entry name" value="mal_quin_oxido"/>
    <property type="match status" value="1"/>
</dbReference>
<dbReference type="NCBIfam" id="NF003603">
    <property type="entry name" value="PRK05257.1-1"/>
    <property type="match status" value="1"/>
</dbReference>
<dbReference type="NCBIfam" id="NF003606">
    <property type="entry name" value="PRK05257.2-1"/>
    <property type="match status" value="1"/>
</dbReference>
<dbReference type="NCBIfam" id="NF003613">
    <property type="entry name" value="PRK05257.3-4"/>
    <property type="match status" value="1"/>
</dbReference>
<evidence type="ECO:0000256" key="9">
    <source>
        <dbReference type="HAMAP-Rule" id="MF_00212"/>
    </source>
</evidence>
<evidence type="ECO:0000256" key="6">
    <source>
        <dbReference type="ARBA" id="ARBA00022630"/>
    </source>
</evidence>
<dbReference type="Gene3D" id="3.50.50.60">
    <property type="entry name" value="FAD/NAD(P)-binding domain"/>
    <property type="match status" value="1"/>
</dbReference>
<proteinExistence type="inferred from homology"/>
<evidence type="ECO:0000256" key="7">
    <source>
        <dbReference type="ARBA" id="ARBA00022827"/>
    </source>
</evidence>
<evidence type="ECO:0000256" key="1">
    <source>
        <dbReference type="ARBA" id="ARBA00001139"/>
    </source>
</evidence>
<dbReference type="Proteomes" id="UP000185639">
    <property type="component" value="Unassembled WGS sequence"/>
</dbReference>
<dbReference type="HAMAP" id="MF_00212">
    <property type="entry name" value="MQO"/>
    <property type="match status" value="1"/>
</dbReference>
<evidence type="ECO:0000313" key="11">
    <source>
        <dbReference type="Proteomes" id="UP000185639"/>
    </source>
</evidence>
<evidence type="ECO:0000256" key="8">
    <source>
        <dbReference type="ARBA" id="ARBA00023002"/>
    </source>
</evidence>
<dbReference type="AlphaFoldDB" id="A0A1N7J0B1"/>
<dbReference type="InterPro" id="IPR006231">
    <property type="entry name" value="MQO"/>
</dbReference>
<dbReference type="EMBL" id="FTOH01000001">
    <property type="protein sequence ID" value="SIS42697.1"/>
    <property type="molecule type" value="Genomic_DNA"/>
</dbReference>
<dbReference type="SUPFAM" id="SSF51905">
    <property type="entry name" value="FAD/NAD(P)-binding domain"/>
    <property type="match status" value="1"/>
</dbReference>
<dbReference type="GO" id="GO:0008924">
    <property type="term" value="F:L-malate dehydrogenase (quinone) activity"/>
    <property type="evidence" value="ECO:0007669"/>
    <property type="project" value="UniProtKB-UniRule"/>
</dbReference>
<dbReference type="Pfam" id="PF06039">
    <property type="entry name" value="Mqo"/>
    <property type="match status" value="1"/>
</dbReference>
<keyword evidence="5 9" id="KW-0816">Tricarboxylic acid cycle</keyword>
<name>A0A1N7J0B1_9GAMM</name>
<evidence type="ECO:0000256" key="4">
    <source>
        <dbReference type="ARBA" id="ARBA00006389"/>
    </source>
</evidence>
<dbReference type="Gene3D" id="3.30.9.10">
    <property type="entry name" value="D-Amino Acid Oxidase, subunit A, domain 2"/>
    <property type="match status" value="1"/>
</dbReference>
<keyword evidence="6 9" id="KW-0285">Flavoprotein</keyword>
<comment type="similarity">
    <text evidence="4 9">Belongs to the MQO family.</text>
</comment>
<sequence>MTTEKVDVLLVGGGAMSATLGTLLRRLDPSLQITLVERLDHVAHESTDGWNNAGTGHAGYCELNYTPQTADGDVEIDRALSINANFEISLQLWSYLVREGGLPEPKNFINTTPHLSFVWGEDNVEFLRRRHEKLSAHHLFKEMEYSEDPAVLEQWMPLVMKDRDPSEKVAATRIAHGTDVDFGSLARNMVKNLQNDDNFTLCLNHEVNDFDHAKDGSWHVRVKDRKSGKSKTIQANFVFLGAGGGALPLLQASGIDEADGYGGFPVSGQWLVCKDPEIVAQHSAKVYGKAAIGAPPMSVPHLDTRIINGEPALLFGPFAGFTMKFLKSGSKFDLLKSVSVSNLMPMMDVGFNNMDLTKYLISEVRQSHKERVGTLRGYYPACKAGDWTLARAGQRVQIIKKDASGRGKLEFGTELVAAKDGSLAALLGASPGASVAVQAMIEVLERCFPEKMASGWDKRLKEMIPSYGESLKNDAELLGCIRSEVLSTLKIGE</sequence>
<comment type="pathway">
    <text evidence="3 9">Carbohydrate metabolism; tricarboxylic acid cycle; oxaloacetate from (S)-malate (quinone route): step 1/1.</text>
</comment>